<keyword evidence="3" id="KW-1185">Reference proteome</keyword>
<protein>
    <submittedName>
        <fullName evidence="2">Uncharacterized protein</fullName>
    </submittedName>
</protein>
<gene>
    <name evidence="2" type="ORF">VP01_957g2</name>
</gene>
<evidence type="ECO:0000313" key="3">
    <source>
        <dbReference type="Proteomes" id="UP000037035"/>
    </source>
</evidence>
<dbReference type="VEuPathDB" id="FungiDB:VP01_957g2"/>
<dbReference type="AlphaFoldDB" id="A0A0L6U8C0"/>
<evidence type="ECO:0000313" key="2">
    <source>
        <dbReference type="EMBL" id="KNZ44025.1"/>
    </source>
</evidence>
<organism evidence="2 3">
    <name type="scientific">Puccinia sorghi</name>
    <dbReference type="NCBI Taxonomy" id="27349"/>
    <lineage>
        <taxon>Eukaryota</taxon>
        <taxon>Fungi</taxon>
        <taxon>Dikarya</taxon>
        <taxon>Basidiomycota</taxon>
        <taxon>Pucciniomycotina</taxon>
        <taxon>Pucciniomycetes</taxon>
        <taxon>Pucciniales</taxon>
        <taxon>Pucciniaceae</taxon>
        <taxon>Puccinia</taxon>
    </lineage>
</organism>
<feature type="region of interest" description="Disordered" evidence="1">
    <location>
        <begin position="1"/>
        <end position="30"/>
    </location>
</feature>
<sequence length="333" mass="37066">MSSAAATSETHSYRLAYRDSTPPRNSPKDKHGGWCRVFIGEVVSAPDGIVHTEERGGPNCKESTGGFVMLGRWSLGRFWGLKLASEEVRADKGLPRERCRGQNWIRWHSQVRFRVCAAGGLSGVRKCRGNAGSRKDKGGAGFCGEGGIFVEILSYLSIIFRIAFQVAKAKSCERELFHSKTKDCLKRIINASYQIPELELEIPKKNFTRKKYLDANIGDLEICLCLQETPANRNPLIATGKNIYSKNKFLATHIKDKFKKEVNNSPYLNSEKAQSDPVYVGKGSCSSLALVIESLSYIDVFLSFFLCTCKDIDMCQGLKLVWLVDWAIGIGGF</sequence>
<accession>A0A0L6U8C0</accession>
<reference evidence="2 3" key="1">
    <citation type="submission" date="2015-08" db="EMBL/GenBank/DDBJ databases">
        <title>Next Generation Sequencing and Analysis of the Genome of Puccinia sorghi L Schw, the Causal Agent of Maize Common Rust.</title>
        <authorList>
            <person name="Rochi L."/>
            <person name="Burguener G."/>
            <person name="Darino M."/>
            <person name="Turjanski A."/>
            <person name="Kreff E."/>
            <person name="Dieguez M.J."/>
            <person name="Sacco F."/>
        </authorList>
    </citation>
    <scope>NUCLEOTIDE SEQUENCE [LARGE SCALE GENOMIC DNA]</scope>
    <source>
        <strain evidence="2 3">RO10H11247</strain>
    </source>
</reference>
<proteinExistence type="predicted"/>
<feature type="compositionally biased region" description="Polar residues" evidence="1">
    <location>
        <begin position="1"/>
        <end position="10"/>
    </location>
</feature>
<dbReference type="EMBL" id="LAVV01015247">
    <property type="protein sequence ID" value="KNZ44025.1"/>
    <property type="molecule type" value="Genomic_DNA"/>
</dbReference>
<dbReference type="Proteomes" id="UP000037035">
    <property type="component" value="Unassembled WGS sequence"/>
</dbReference>
<comment type="caution">
    <text evidence="2">The sequence shown here is derived from an EMBL/GenBank/DDBJ whole genome shotgun (WGS) entry which is preliminary data.</text>
</comment>
<evidence type="ECO:0000256" key="1">
    <source>
        <dbReference type="SAM" id="MobiDB-lite"/>
    </source>
</evidence>
<name>A0A0L6U8C0_9BASI</name>